<dbReference type="InterPro" id="IPR026022">
    <property type="entry name" value="PhoU_dom"/>
</dbReference>
<dbReference type="PANTHER" id="PTHR10010">
    <property type="entry name" value="SOLUTE CARRIER FAMILY 34 SODIUM PHOSPHATE , MEMBER 2-RELATED"/>
    <property type="match status" value="1"/>
</dbReference>
<dbReference type="Gene3D" id="1.20.58.220">
    <property type="entry name" value="Phosphate transport system protein phou homolog 2, domain 2"/>
    <property type="match status" value="1"/>
</dbReference>
<feature type="domain" description="PhoU" evidence="8">
    <location>
        <begin position="636"/>
        <end position="698"/>
    </location>
</feature>
<dbReference type="Pfam" id="PF02690">
    <property type="entry name" value="Na_Pi_cotrans"/>
    <property type="match status" value="2"/>
</dbReference>
<dbReference type="SUPFAM" id="SSF109755">
    <property type="entry name" value="PhoU-like"/>
    <property type="match status" value="1"/>
</dbReference>
<organism evidence="9 10">
    <name type="scientific">Victivallis vadensis</name>
    <dbReference type="NCBI Taxonomy" id="172901"/>
    <lineage>
        <taxon>Bacteria</taxon>
        <taxon>Pseudomonadati</taxon>
        <taxon>Lentisphaerota</taxon>
        <taxon>Lentisphaeria</taxon>
        <taxon>Victivallales</taxon>
        <taxon>Victivallaceae</taxon>
        <taxon>Victivallis</taxon>
    </lineage>
</organism>
<keyword evidence="2" id="KW-1003">Cell membrane</keyword>
<dbReference type="NCBIfam" id="NF037997">
    <property type="entry name" value="Na_Pi_symport"/>
    <property type="match status" value="1"/>
</dbReference>
<keyword evidence="5 6" id="KW-0472">Membrane</keyword>
<dbReference type="EMBL" id="JABAEW010000024">
    <property type="protein sequence ID" value="NMD87466.1"/>
    <property type="molecule type" value="Genomic_DNA"/>
</dbReference>
<dbReference type="AlphaFoldDB" id="A0A848B3P7"/>
<feature type="transmembrane region" description="Helical" evidence="6">
    <location>
        <begin position="496"/>
        <end position="518"/>
    </location>
</feature>
<feature type="transmembrane region" description="Helical" evidence="6">
    <location>
        <begin position="347"/>
        <end position="369"/>
    </location>
</feature>
<feature type="chain" id="PRO_5032660202" evidence="7">
    <location>
        <begin position="23"/>
        <end position="815"/>
    </location>
</feature>
<dbReference type="Proteomes" id="UP000576225">
    <property type="component" value="Unassembled WGS sequence"/>
</dbReference>
<evidence type="ECO:0000256" key="6">
    <source>
        <dbReference type="SAM" id="Phobius"/>
    </source>
</evidence>
<dbReference type="GO" id="GO:0044341">
    <property type="term" value="P:sodium-dependent phosphate transport"/>
    <property type="evidence" value="ECO:0007669"/>
    <property type="project" value="InterPro"/>
</dbReference>
<evidence type="ECO:0000313" key="9">
    <source>
        <dbReference type="EMBL" id="NMD87466.1"/>
    </source>
</evidence>
<feature type="signal peptide" evidence="7">
    <location>
        <begin position="1"/>
        <end position="22"/>
    </location>
</feature>
<keyword evidence="7" id="KW-0732">Signal</keyword>
<evidence type="ECO:0000256" key="4">
    <source>
        <dbReference type="ARBA" id="ARBA00022989"/>
    </source>
</evidence>
<evidence type="ECO:0000313" key="10">
    <source>
        <dbReference type="Proteomes" id="UP000576225"/>
    </source>
</evidence>
<evidence type="ECO:0000256" key="1">
    <source>
        <dbReference type="ARBA" id="ARBA00004651"/>
    </source>
</evidence>
<reference evidence="9 10" key="1">
    <citation type="submission" date="2020-04" db="EMBL/GenBank/DDBJ databases">
        <authorList>
            <person name="Hitch T.C.A."/>
            <person name="Wylensek D."/>
            <person name="Clavel T."/>
        </authorList>
    </citation>
    <scope>NUCLEOTIDE SEQUENCE [LARGE SCALE GENOMIC DNA]</scope>
    <source>
        <strain evidence="9 10">COR2-253-APC-1A</strain>
    </source>
</reference>
<sequence>MMFGWKAVRRLLMLLPVFGLLAAGCSEEQPVRLSEVRVLDGADQYALPGKAFAEPVVVELLGRPEAGLLGGSGSERPLAGRRLLAVAEQDSDLVLERGEFESDAGGIVRIPVQAGRKTGDQYLKLIPVGDERRSVTVRLTSGIAVSGERQEGAAGTTLPDPICIRVMKPDGTPAAGRRVFFELAEQPAAKSEAALSDRVAFTDDTGVAQTFLKLNDGTGRYRVDVKPEGADGQLLSRGISVEVMGLNFWSLMLNAFAGLAIFVWGMQMMSDGLQKVAGERMKGILRFFSQNRFVALLAGAGVTAVIQSSSASTVMVIGFINAGLLNLAQAVGIIIGTNIGTTITAQIVSFDVSVLAMPAIIIGLLLYFVTWKGIRGFGETVLGFGFLFFGMVIMSDELTGIGSFPSVERLFSYFDCTPADGVMPFGAVMGALAIGLIVTMIIQSSSASTGIVIALGASGLVNFYTAIPLILGANIGTTVTAQLAAITANRVAKQAALAHTLFNVFGTILMLVFFYVPWGRSGIPVFYYIVDAMTGGDAFAAIPQNVPRHIANAHTLFNVFTAIILLPFVPQLARLCEKIIPAGRRKVKYVSLDPHLLENPAIALQQSVLQLRTMVRNSWQLLDRTMHDDIFDGRIDNAKREEWSRREARIDRMQSEITGYLVQLMQRQLSPEESRLVPVVTHCTNDAERLADYAENIITQSERLLEFKQKLTKKSEKDLRTLFNRISDMAAEVIEALDGASAARAQTARKLGGEARKLADKLENNHLETLRKEDYNAPNGVIFMSLLGILRQVTERLDNIAVRTGMLVDYDLTKK</sequence>
<proteinExistence type="predicted"/>
<feature type="transmembrane region" description="Helical" evidence="6">
    <location>
        <begin position="422"/>
        <end position="443"/>
    </location>
</feature>
<feature type="transmembrane region" description="Helical" evidence="6">
    <location>
        <begin position="312"/>
        <end position="335"/>
    </location>
</feature>
<feature type="transmembrane region" description="Helical" evidence="6">
    <location>
        <begin position="246"/>
        <end position="266"/>
    </location>
</feature>
<dbReference type="GO" id="GO:0005886">
    <property type="term" value="C:plasma membrane"/>
    <property type="evidence" value="ECO:0007669"/>
    <property type="project" value="UniProtKB-SubCell"/>
</dbReference>
<comment type="subcellular location">
    <subcellularLocation>
        <location evidence="1">Cell membrane</location>
        <topology evidence="1">Multi-pass membrane protein</topology>
    </subcellularLocation>
</comment>
<dbReference type="NCBIfam" id="TIGR00704">
    <property type="entry name" value="NaPi_cotrn_rel"/>
    <property type="match status" value="1"/>
</dbReference>
<evidence type="ECO:0000256" key="2">
    <source>
        <dbReference type="ARBA" id="ARBA00022475"/>
    </source>
</evidence>
<evidence type="ECO:0000256" key="5">
    <source>
        <dbReference type="ARBA" id="ARBA00023136"/>
    </source>
</evidence>
<protein>
    <submittedName>
        <fullName evidence="9">Na/Pi cotransporter family protein</fullName>
    </submittedName>
</protein>
<feature type="transmembrane region" description="Helical" evidence="6">
    <location>
        <begin position="463"/>
        <end position="484"/>
    </location>
</feature>
<feature type="transmembrane region" description="Helical" evidence="6">
    <location>
        <begin position="381"/>
        <end position="401"/>
    </location>
</feature>
<accession>A0A848B3P7</accession>
<dbReference type="RefSeq" id="WP_168962887.1">
    <property type="nucleotide sequence ID" value="NZ_JABAEW010000024.1"/>
</dbReference>
<keyword evidence="3 6" id="KW-0812">Transmembrane</keyword>
<comment type="caution">
    <text evidence="9">The sequence shown here is derived from an EMBL/GenBank/DDBJ whole genome shotgun (WGS) entry which is preliminary data.</text>
</comment>
<dbReference type="InterPro" id="IPR038078">
    <property type="entry name" value="PhoU-like_sf"/>
</dbReference>
<evidence type="ECO:0000256" key="3">
    <source>
        <dbReference type="ARBA" id="ARBA00022692"/>
    </source>
</evidence>
<dbReference type="GO" id="GO:0005436">
    <property type="term" value="F:sodium:phosphate symporter activity"/>
    <property type="evidence" value="ECO:0007669"/>
    <property type="project" value="InterPro"/>
</dbReference>
<feature type="transmembrane region" description="Helical" evidence="6">
    <location>
        <begin position="287"/>
        <end position="306"/>
    </location>
</feature>
<dbReference type="InterPro" id="IPR003841">
    <property type="entry name" value="Na/Pi_transpt"/>
</dbReference>
<gene>
    <name evidence="9" type="ORF">HF882_12810</name>
</gene>
<dbReference type="InterPro" id="IPR004633">
    <property type="entry name" value="NaPi_cotrn-rel/YqeW-like"/>
</dbReference>
<evidence type="ECO:0000256" key="7">
    <source>
        <dbReference type="SAM" id="SignalP"/>
    </source>
</evidence>
<dbReference type="PROSITE" id="PS51257">
    <property type="entry name" value="PROKAR_LIPOPROTEIN"/>
    <property type="match status" value="1"/>
</dbReference>
<dbReference type="Pfam" id="PF01895">
    <property type="entry name" value="PhoU"/>
    <property type="match status" value="1"/>
</dbReference>
<name>A0A848B3P7_9BACT</name>
<dbReference type="PANTHER" id="PTHR10010:SF46">
    <property type="entry name" value="SODIUM-DEPENDENT PHOSPHATE TRANSPORT PROTEIN 2B"/>
    <property type="match status" value="1"/>
</dbReference>
<evidence type="ECO:0000259" key="8">
    <source>
        <dbReference type="Pfam" id="PF01895"/>
    </source>
</evidence>
<keyword evidence="4 6" id="KW-1133">Transmembrane helix</keyword>